<name>A0AA36NKK0_9DINO</name>
<comment type="caution">
    <text evidence="3">The sequence shown here is derived from an EMBL/GenBank/DDBJ whole genome shotgun (WGS) entry which is preliminary data.</text>
</comment>
<feature type="repeat" description="PPR" evidence="2">
    <location>
        <begin position="343"/>
        <end position="377"/>
    </location>
</feature>
<keyword evidence="4" id="KW-1185">Reference proteome</keyword>
<evidence type="ECO:0000256" key="1">
    <source>
        <dbReference type="ARBA" id="ARBA00022737"/>
    </source>
</evidence>
<accession>A0AA36NKK0</accession>
<gene>
    <name evidence="3" type="ORF">EVOR1521_LOCUS29485</name>
</gene>
<dbReference type="InterPro" id="IPR002885">
    <property type="entry name" value="PPR_rpt"/>
</dbReference>
<evidence type="ECO:0000256" key="2">
    <source>
        <dbReference type="PROSITE-ProRule" id="PRU00708"/>
    </source>
</evidence>
<dbReference type="Gene3D" id="1.25.40.10">
    <property type="entry name" value="Tetratricopeptide repeat domain"/>
    <property type="match status" value="3"/>
</dbReference>
<evidence type="ECO:0008006" key="5">
    <source>
        <dbReference type="Google" id="ProtNLM"/>
    </source>
</evidence>
<proteinExistence type="predicted"/>
<reference evidence="3" key="1">
    <citation type="submission" date="2023-08" db="EMBL/GenBank/DDBJ databases">
        <authorList>
            <person name="Chen Y."/>
            <person name="Shah S."/>
            <person name="Dougan E. K."/>
            <person name="Thang M."/>
            <person name="Chan C."/>
        </authorList>
    </citation>
    <scope>NUCLEOTIDE SEQUENCE</scope>
</reference>
<keyword evidence="1" id="KW-0677">Repeat</keyword>
<dbReference type="PROSITE" id="PS51375">
    <property type="entry name" value="PPR"/>
    <property type="match status" value="1"/>
</dbReference>
<dbReference type="EMBL" id="CAUJNA010003694">
    <property type="protein sequence ID" value="CAJ1407901.1"/>
    <property type="molecule type" value="Genomic_DNA"/>
</dbReference>
<evidence type="ECO:0000313" key="4">
    <source>
        <dbReference type="Proteomes" id="UP001178507"/>
    </source>
</evidence>
<dbReference type="Proteomes" id="UP001178507">
    <property type="component" value="Unassembled WGS sequence"/>
</dbReference>
<organism evidence="3 4">
    <name type="scientific">Effrenium voratum</name>
    <dbReference type="NCBI Taxonomy" id="2562239"/>
    <lineage>
        <taxon>Eukaryota</taxon>
        <taxon>Sar</taxon>
        <taxon>Alveolata</taxon>
        <taxon>Dinophyceae</taxon>
        <taxon>Suessiales</taxon>
        <taxon>Symbiodiniaceae</taxon>
        <taxon>Effrenium</taxon>
    </lineage>
</organism>
<dbReference type="InterPro" id="IPR011990">
    <property type="entry name" value="TPR-like_helical_dom_sf"/>
</dbReference>
<dbReference type="AlphaFoldDB" id="A0AA36NKK0"/>
<dbReference type="PANTHER" id="PTHR47447:SF17">
    <property type="entry name" value="OS12G0638900 PROTEIN"/>
    <property type="match status" value="1"/>
</dbReference>
<evidence type="ECO:0000313" key="3">
    <source>
        <dbReference type="EMBL" id="CAJ1407901.1"/>
    </source>
</evidence>
<dbReference type="PANTHER" id="PTHR47447">
    <property type="entry name" value="OS03G0856100 PROTEIN"/>
    <property type="match status" value="1"/>
</dbReference>
<sequence>MSRRGEGRARFEQLRGLAQGRAWQRAVEELARANAEGEANVFHFGAVLGALAALSLWRQCLDLLKAVTSSRLETNVVLYSSCVTACEKGAQWLSASRLMQELAAGAVETDTKLHSAAMSSYAQASVWQSAMLAPLLQLALEVDVVALGAAASACERSLRWAPALELQASAGRWALRARGRALANASLSACAARWRRALQLLAGSEAEPDLIAHNAYINAAEKASRWQDAVCSLRRLPQRSLRADAFSLAGAIAAAGGGHWELASRLLTGEPLTATVACFNAYAAACGAAFQWRRALHVVPVMQARGSAEAVTCNAALTACQVATAWAGALRLLEAPALARSRDVISFSAAVTACCDAAHWRQAVELFACMQRTGVDVNGVVFAELARACGSASEWEAMLSITGQMRTKGFAPDALVLASASNAYQKAENLPRLLLALVELDARTTSLCQPSVEKEGSGCTCHVRVVRSQPRTRQHATQHVALGLDLLGSKPCAAPPRGQVRSLQRVAAQKQPGWSVHFAGFPSQS</sequence>
<protein>
    <recommendedName>
        <fullName evidence="5">Pentatricopeptide repeat-containing protein, chloroplastic</fullName>
    </recommendedName>
</protein>